<name>A0A9W3X2G2_BACTU</name>
<dbReference type="Proteomes" id="UP000092743">
    <property type="component" value="Chromosome"/>
</dbReference>
<gene>
    <name evidence="1" type="ORF">BT246_48560</name>
</gene>
<evidence type="ECO:0000313" key="1">
    <source>
        <dbReference type="EMBL" id="ANS50192.1"/>
    </source>
</evidence>
<dbReference type="EMBL" id="CP015350">
    <property type="protein sequence ID" value="ANS50192.1"/>
    <property type="molecule type" value="Genomic_DNA"/>
</dbReference>
<dbReference type="AlphaFoldDB" id="A0A9W3X2G2"/>
<accession>A0A9W3X2G2</accession>
<organism evidence="1 2">
    <name type="scientific">Bacillus thuringiensis</name>
    <dbReference type="NCBI Taxonomy" id="1428"/>
    <lineage>
        <taxon>Bacteria</taxon>
        <taxon>Bacillati</taxon>
        <taxon>Bacillota</taxon>
        <taxon>Bacilli</taxon>
        <taxon>Bacillales</taxon>
        <taxon>Bacillaceae</taxon>
        <taxon>Bacillus</taxon>
        <taxon>Bacillus cereus group</taxon>
    </lineage>
</organism>
<protein>
    <submittedName>
        <fullName evidence="1">Uncharacterized protein</fullName>
    </submittedName>
</protein>
<evidence type="ECO:0000313" key="2">
    <source>
        <dbReference type="Proteomes" id="UP000092743"/>
    </source>
</evidence>
<reference evidence="1 2" key="1">
    <citation type="submission" date="2016-04" db="EMBL/GenBank/DDBJ databases">
        <title>High quality genome of the nematocidal Bacillus thuringiensis MYBT18246.</title>
        <authorList>
            <person name="Hollensteiner J."/>
            <person name="Poehlein A."/>
            <person name="Sproeer C."/>
            <person name="Bunk B."/>
            <person name="Rosenstiel P."/>
            <person name="Schulenburg H."/>
            <person name="Liesegang H."/>
        </authorList>
    </citation>
    <scope>NUCLEOTIDE SEQUENCE [LARGE SCALE GENOMIC DNA]</scope>
    <source>
        <strain evidence="1 2">MYBT18246</strain>
    </source>
</reference>
<proteinExistence type="predicted"/>
<sequence>MNIKQYGKREKRLVEQVGMTRMWDFNQLVITSVDTYGIGVTEAMLEDLQQHAIDTANLHIQAIESEKAL</sequence>
<dbReference type="RefSeq" id="WP_065485273.1">
    <property type="nucleotide sequence ID" value="NZ_CP015350.1"/>
</dbReference>